<name>A0AAC9HII4_NEOTH</name>
<evidence type="ECO:0000313" key="4">
    <source>
        <dbReference type="Proteomes" id="UP000322283"/>
    </source>
</evidence>
<accession>A0AAC9HII4</accession>
<dbReference type="AlphaFoldDB" id="A0AAC9HII4"/>
<evidence type="ECO:0000313" key="2">
    <source>
        <dbReference type="EMBL" id="TYL12663.1"/>
    </source>
</evidence>
<evidence type="ECO:0000313" key="1">
    <source>
        <dbReference type="EMBL" id="AOQ24562.1"/>
    </source>
</evidence>
<reference evidence="2 4" key="2">
    <citation type="submission" date="2019-05" db="EMBL/GenBank/DDBJ databases">
        <title>Genome sequence of Moorella thermoacetica ATCC 33924.</title>
        <authorList>
            <person name="Poehlein A."/>
            <person name="Bengelsdorf F.R."/>
            <person name="Duerre P."/>
            <person name="Daniel R."/>
        </authorList>
    </citation>
    <scope>NUCLEOTIDE SEQUENCE [LARGE SCALE GENOMIC DNA]</scope>
    <source>
        <strain evidence="2 4">ATCC 33924</strain>
    </source>
</reference>
<reference evidence="1 3" key="1">
    <citation type="submission" date="2016-08" db="EMBL/GenBank/DDBJ databases">
        <title>Moorella thermoacetica DSM 103132.</title>
        <authorList>
            <person name="Jendresen C.B."/>
            <person name="Redl S.M."/>
            <person name="Jensen T.O."/>
            <person name="Nielsen A.T."/>
        </authorList>
    </citation>
    <scope>NUCLEOTIDE SEQUENCE [LARGE SCALE GENOMIC DNA]</scope>
    <source>
        <strain evidence="1 3">DSM 103132</strain>
    </source>
</reference>
<evidence type="ECO:0000313" key="3">
    <source>
        <dbReference type="Proteomes" id="UP000094598"/>
    </source>
</evidence>
<protein>
    <submittedName>
        <fullName evidence="1">Uncharacterized protein</fullName>
    </submittedName>
</protein>
<dbReference type="Proteomes" id="UP000322283">
    <property type="component" value="Unassembled WGS sequence"/>
</dbReference>
<dbReference type="Proteomes" id="UP000094598">
    <property type="component" value="Chromosome"/>
</dbReference>
<keyword evidence="4" id="KW-1185">Reference proteome</keyword>
<dbReference type="EMBL" id="CP017019">
    <property type="protein sequence ID" value="AOQ24562.1"/>
    <property type="molecule type" value="Genomic_DNA"/>
</dbReference>
<dbReference type="EMBL" id="VCDX01000006">
    <property type="protein sequence ID" value="TYL12663.1"/>
    <property type="molecule type" value="Genomic_DNA"/>
</dbReference>
<proteinExistence type="predicted"/>
<organism evidence="1 3">
    <name type="scientific">Neomoorella thermoacetica</name>
    <name type="common">Clostridium thermoaceticum</name>
    <dbReference type="NCBI Taxonomy" id="1525"/>
    <lineage>
        <taxon>Bacteria</taxon>
        <taxon>Bacillati</taxon>
        <taxon>Bacillota</taxon>
        <taxon>Clostridia</taxon>
        <taxon>Neomoorellales</taxon>
        <taxon>Neomoorellaceae</taxon>
        <taxon>Neomoorella</taxon>
    </lineage>
</organism>
<gene>
    <name evidence="1" type="ORF">Maut_02132</name>
    <name evidence="2" type="ORF">MTAT_19050</name>
</gene>
<sequence>MCNLTNKQCANAGSEICRTCQYGSEFEFADYNDILCISFNDGGAGICNWVWERLEYDYDDLPSYICEECNHYRETLTKFLKQQEGQHVR</sequence>